<dbReference type="GO" id="GO:0071949">
    <property type="term" value="F:FAD binding"/>
    <property type="evidence" value="ECO:0007669"/>
    <property type="project" value="InterPro"/>
</dbReference>
<dbReference type="HOGENOM" id="CLU_018354_10_0_11"/>
<comment type="similarity">
    <text evidence="2">Belongs to the oxygen-dependent FAD-linked oxidoreductase family.</text>
</comment>
<dbReference type="InterPro" id="IPR016166">
    <property type="entry name" value="FAD-bd_PCMH"/>
</dbReference>
<sequence length="469" mass="50619">MADNLLDSVRVDELRARFGGPVVTPTMPEYEDVRAVFNSMITARPSVIARCGSVSDVKTALEFARGNGLEVAVRSGGHSVAGASLVEAGLVIDVRPMADVAVDPAQRTVRLGGGATWAAVDRQSQRYGLATTGGRVSTTGVAGLALGGGSGWLERKFGLTCDNLLSVELVTADGQEVSANEYENSELFWALHGGGGNFGVATSLLLRLHPLEQFSMALLLWPAEAGRAVAGSYREFIAGAPDEIGGGLIYLTGPSEEFVPRELTDVLCCAVLVTFTGPEPELREHIAPLLDAEPPGRLITDIPYAQLQCMLDDPPGYRNYWSDEHLVTLSDEALDRFCERARDMIVPSPSQQVLLPWAGAVAGGADWPGFHRDATWAVHPLGLWEDPADDGRARAWVRNLRADMRPWASGDVYLNFIGDEGADRVRAGYGEENYGRLARVKARYDPTNVFNRWHNVLPETEGEPLAGAH</sequence>
<evidence type="ECO:0000256" key="1">
    <source>
        <dbReference type="ARBA" id="ARBA00001974"/>
    </source>
</evidence>
<dbReference type="InterPro" id="IPR012951">
    <property type="entry name" value="BBE"/>
</dbReference>
<dbReference type="Gene3D" id="3.40.462.20">
    <property type="match status" value="1"/>
</dbReference>
<dbReference type="PANTHER" id="PTHR42973">
    <property type="entry name" value="BINDING OXIDOREDUCTASE, PUTATIVE (AFU_ORTHOLOGUE AFUA_1G17690)-RELATED"/>
    <property type="match status" value="1"/>
</dbReference>
<dbReference type="eggNOG" id="COG0277">
    <property type="taxonomic scope" value="Bacteria"/>
</dbReference>
<reference evidence="7 8" key="1">
    <citation type="journal article" date="2012" name="Stand. Genomic Sci.">
        <title>Genome sequence of the ocean sediment bacterium Saccharomonospora marina type strain (XMU15(T)).</title>
        <authorList>
            <person name="Klenk H.P."/>
            <person name="Lu M."/>
            <person name="Lucas S."/>
            <person name="Lapidus A."/>
            <person name="Copeland A."/>
            <person name="Pitluck S."/>
            <person name="Goodwin L.A."/>
            <person name="Han C."/>
            <person name="Tapia R."/>
            <person name="Brambilla E.M."/>
            <person name="Potter G."/>
            <person name="Land M."/>
            <person name="Ivanova N."/>
            <person name="Rohde M."/>
            <person name="Goker M."/>
            <person name="Detter J.C."/>
            <person name="Li W.J."/>
            <person name="Kyrpides N.C."/>
            <person name="Woyke T."/>
        </authorList>
    </citation>
    <scope>NUCLEOTIDE SEQUENCE [LARGE SCALE GENOMIC DNA]</scope>
    <source>
        <strain evidence="7 8">XMU15</strain>
    </source>
</reference>
<evidence type="ECO:0000259" key="6">
    <source>
        <dbReference type="PROSITE" id="PS51387"/>
    </source>
</evidence>
<accession>H5X1F0</accession>
<dbReference type="Gene3D" id="3.30.465.10">
    <property type="match status" value="1"/>
</dbReference>
<evidence type="ECO:0000313" key="7">
    <source>
        <dbReference type="EMBL" id="EHR49741.1"/>
    </source>
</evidence>
<dbReference type="AlphaFoldDB" id="H5X1F0"/>
<gene>
    <name evidence="7" type="ORF">SacmaDRAFT_1465</name>
</gene>
<protein>
    <submittedName>
        <fullName evidence="7">FAD/FMN-dependent dehydrogenase</fullName>
    </submittedName>
</protein>
<dbReference type="RefSeq" id="WP_009153127.1">
    <property type="nucleotide sequence ID" value="NZ_CM001439.1"/>
</dbReference>
<dbReference type="SUPFAM" id="SSF56176">
    <property type="entry name" value="FAD-binding/transporter-associated domain-like"/>
    <property type="match status" value="1"/>
</dbReference>
<comment type="cofactor">
    <cofactor evidence="1">
        <name>FAD</name>
        <dbReference type="ChEBI" id="CHEBI:57692"/>
    </cofactor>
</comment>
<dbReference type="Gene3D" id="3.30.43.10">
    <property type="entry name" value="Uridine Diphospho-n-acetylenolpyruvylglucosamine Reductase, domain 2"/>
    <property type="match status" value="1"/>
</dbReference>
<dbReference type="OrthoDB" id="9775082at2"/>
<dbReference type="PROSITE" id="PS51387">
    <property type="entry name" value="FAD_PCMH"/>
    <property type="match status" value="1"/>
</dbReference>
<evidence type="ECO:0000313" key="8">
    <source>
        <dbReference type="Proteomes" id="UP000004926"/>
    </source>
</evidence>
<dbReference type="PANTHER" id="PTHR42973:SF39">
    <property type="entry name" value="FAD-BINDING PCMH-TYPE DOMAIN-CONTAINING PROTEIN"/>
    <property type="match status" value="1"/>
</dbReference>
<organism evidence="7 8">
    <name type="scientific">Saccharomonospora marina XMU15</name>
    <dbReference type="NCBI Taxonomy" id="882083"/>
    <lineage>
        <taxon>Bacteria</taxon>
        <taxon>Bacillati</taxon>
        <taxon>Actinomycetota</taxon>
        <taxon>Actinomycetes</taxon>
        <taxon>Pseudonocardiales</taxon>
        <taxon>Pseudonocardiaceae</taxon>
        <taxon>Saccharomonospora</taxon>
    </lineage>
</organism>
<keyword evidence="8" id="KW-1185">Reference proteome</keyword>
<dbReference type="STRING" id="882083.SacmaDRAFT_1465"/>
<name>H5X1F0_9PSEU</name>
<dbReference type="InterPro" id="IPR006093">
    <property type="entry name" value="Oxy_OxRdtase_FAD_BS"/>
</dbReference>
<dbReference type="InterPro" id="IPR006094">
    <property type="entry name" value="Oxid_FAD_bind_N"/>
</dbReference>
<dbReference type="InterPro" id="IPR016167">
    <property type="entry name" value="FAD-bd_PCMH_sub1"/>
</dbReference>
<evidence type="ECO:0000256" key="5">
    <source>
        <dbReference type="ARBA" id="ARBA00023002"/>
    </source>
</evidence>
<evidence type="ECO:0000256" key="4">
    <source>
        <dbReference type="ARBA" id="ARBA00022827"/>
    </source>
</evidence>
<keyword evidence="5" id="KW-0560">Oxidoreductase</keyword>
<dbReference type="GO" id="GO:0016491">
    <property type="term" value="F:oxidoreductase activity"/>
    <property type="evidence" value="ECO:0007669"/>
    <property type="project" value="UniProtKB-KW"/>
</dbReference>
<dbReference type="InterPro" id="IPR036318">
    <property type="entry name" value="FAD-bd_PCMH-like_sf"/>
</dbReference>
<keyword evidence="3" id="KW-0285">Flavoprotein</keyword>
<dbReference type="Proteomes" id="UP000004926">
    <property type="component" value="Chromosome"/>
</dbReference>
<evidence type="ECO:0000256" key="2">
    <source>
        <dbReference type="ARBA" id="ARBA00005466"/>
    </source>
</evidence>
<keyword evidence="4" id="KW-0274">FAD</keyword>
<proteinExistence type="inferred from homology"/>
<dbReference type="Pfam" id="PF08031">
    <property type="entry name" value="BBE"/>
    <property type="match status" value="1"/>
</dbReference>
<dbReference type="InterPro" id="IPR050416">
    <property type="entry name" value="FAD-linked_Oxidoreductase"/>
</dbReference>
<dbReference type="InterPro" id="IPR016169">
    <property type="entry name" value="FAD-bd_PCMH_sub2"/>
</dbReference>
<dbReference type="EMBL" id="CM001439">
    <property type="protein sequence ID" value="EHR49741.1"/>
    <property type="molecule type" value="Genomic_DNA"/>
</dbReference>
<feature type="domain" description="FAD-binding PCMH-type" evidence="6">
    <location>
        <begin position="40"/>
        <end position="211"/>
    </location>
</feature>
<evidence type="ECO:0000256" key="3">
    <source>
        <dbReference type="ARBA" id="ARBA00022630"/>
    </source>
</evidence>
<dbReference type="Pfam" id="PF01565">
    <property type="entry name" value="FAD_binding_4"/>
    <property type="match status" value="1"/>
</dbReference>
<dbReference type="PROSITE" id="PS00862">
    <property type="entry name" value="OX2_COVAL_FAD"/>
    <property type="match status" value="1"/>
</dbReference>